<evidence type="ECO:0000313" key="11">
    <source>
        <dbReference type="Proteomes" id="UP000235584"/>
    </source>
</evidence>
<dbReference type="InterPro" id="IPR036890">
    <property type="entry name" value="HATPase_C_sf"/>
</dbReference>
<organism evidence="10 11">
    <name type="scientific">Bacteriovorax stolpii</name>
    <name type="common">Bdellovibrio stolpii</name>
    <dbReference type="NCBI Taxonomy" id="960"/>
    <lineage>
        <taxon>Bacteria</taxon>
        <taxon>Pseudomonadati</taxon>
        <taxon>Bdellovibrionota</taxon>
        <taxon>Bacteriovoracia</taxon>
        <taxon>Bacteriovoracales</taxon>
        <taxon>Bacteriovoracaceae</taxon>
        <taxon>Bacteriovorax</taxon>
    </lineage>
</organism>
<dbReference type="PROSITE" id="PS50113">
    <property type="entry name" value="PAC"/>
    <property type="match status" value="1"/>
</dbReference>
<proteinExistence type="predicted"/>
<dbReference type="GO" id="GO:0016036">
    <property type="term" value="P:cellular response to phosphate starvation"/>
    <property type="evidence" value="ECO:0007669"/>
    <property type="project" value="TreeGrafter"/>
</dbReference>
<dbReference type="InterPro" id="IPR000700">
    <property type="entry name" value="PAS-assoc_C"/>
</dbReference>
<sequence length="567" mass="64265">MGLTIFLVLCNIATLVFTTITILQTSRLWRLKAVRWLILVSIIILVGALSLLGVLVAQTFEEKVLFFKMRILGTLFLAPCWLFFVNSVFERWDWLNKKGAMAIVFLPCIVNFMMMLIPSTQALLFYDFRPFHYLDASIITFKLGPIYSYFYLWSMGIMFLSYIISGISFVKSKGQRRYQVLALNVGLGVGIAQKIIADIVHFPEGVEFVGFTLSLLLTIVAIIYTVLRHRLLSVVPLAMERIFHEMPDPIFVIDDEHRVMAINEKAKSFFNLPENYLGDPIEKLLPEIPLEPGEVVVNGKDQRSQYFHLALEKIEDGKSNSPGTVVFFRDIGEQKNAEIRLHEGMEFRARLLAMLAHDLAGFVEAQSLIAFTLQKNLGSEHQQHFDLLESTSMASHNLINNVMEWVKKQPAQFQLVSKPFELTVLIKDIISSMESRLVLKRVEVEFLSSHQQFFIDGDPEMIASVLRNILFNALRSTAPGKKIYLSVGENQKQIEIKVRDEGQGINQQELERILEASKQFNLAGVSKSQGTGIGLMLVRHFISLHQGDFKMSSTPGEGTEVVVSIPL</sequence>
<accession>A0A2K9NUB0</accession>
<dbReference type="InterPro" id="IPR003594">
    <property type="entry name" value="HATPase_dom"/>
</dbReference>
<evidence type="ECO:0000256" key="8">
    <source>
        <dbReference type="ARBA" id="ARBA00022989"/>
    </source>
</evidence>
<keyword evidence="8" id="KW-1133">Transmembrane helix</keyword>
<keyword evidence="9" id="KW-0472">Membrane</keyword>
<protein>
    <recommendedName>
        <fullName evidence="3">histidine kinase</fullName>
        <ecNumber evidence="3">2.7.13.3</ecNumber>
    </recommendedName>
</protein>
<dbReference type="PANTHER" id="PTHR45453:SF2">
    <property type="entry name" value="HISTIDINE KINASE"/>
    <property type="match status" value="1"/>
</dbReference>
<evidence type="ECO:0000256" key="9">
    <source>
        <dbReference type="ARBA" id="ARBA00023136"/>
    </source>
</evidence>
<evidence type="ECO:0000256" key="3">
    <source>
        <dbReference type="ARBA" id="ARBA00012438"/>
    </source>
</evidence>
<dbReference type="Proteomes" id="UP000235584">
    <property type="component" value="Chromosome"/>
</dbReference>
<dbReference type="Pfam" id="PF16927">
    <property type="entry name" value="HisKA_7TM"/>
    <property type="match status" value="1"/>
</dbReference>
<keyword evidence="7" id="KW-0418">Kinase</keyword>
<comment type="catalytic activity">
    <reaction evidence="1">
        <text>ATP + protein L-histidine = ADP + protein N-phospho-L-histidine.</text>
        <dbReference type="EC" id="2.7.13.3"/>
    </reaction>
</comment>
<keyword evidence="6" id="KW-0812">Transmembrane</keyword>
<dbReference type="Pfam" id="PF02518">
    <property type="entry name" value="HATPase_c"/>
    <property type="match status" value="1"/>
</dbReference>
<dbReference type="SUPFAM" id="SSF55785">
    <property type="entry name" value="PYP-like sensor domain (PAS domain)"/>
    <property type="match status" value="1"/>
</dbReference>
<dbReference type="SMART" id="SM00387">
    <property type="entry name" value="HATPase_c"/>
    <property type="match status" value="1"/>
</dbReference>
<keyword evidence="4" id="KW-1003">Cell membrane</keyword>
<evidence type="ECO:0000256" key="4">
    <source>
        <dbReference type="ARBA" id="ARBA00022475"/>
    </source>
</evidence>
<dbReference type="PRINTS" id="PR00344">
    <property type="entry name" value="BCTRLSENSOR"/>
</dbReference>
<evidence type="ECO:0000256" key="6">
    <source>
        <dbReference type="ARBA" id="ARBA00022692"/>
    </source>
</evidence>
<dbReference type="Pfam" id="PF13188">
    <property type="entry name" value="PAS_8"/>
    <property type="match status" value="1"/>
</dbReference>
<dbReference type="InterPro" id="IPR005467">
    <property type="entry name" value="His_kinase_dom"/>
</dbReference>
<dbReference type="Gene3D" id="3.30.450.20">
    <property type="entry name" value="PAS domain"/>
    <property type="match status" value="1"/>
</dbReference>
<dbReference type="Gene3D" id="3.30.565.10">
    <property type="entry name" value="Histidine kinase-like ATPase, C-terminal domain"/>
    <property type="match status" value="1"/>
</dbReference>
<dbReference type="SUPFAM" id="SSF55874">
    <property type="entry name" value="ATPase domain of HSP90 chaperone/DNA topoisomerase II/histidine kinase"/>
    <property type="match status" value="1"/>
</dbReference>
<dbReference type="RefSeq" id="WP_102244394.1">
    <property type="nucleotide sequence ID" value="NZ_CP025704.1"/>
</dbReference>
<dbReference type="EMBL" id="CP025704">
    <property type="protein sequence ID" value="AUN99103.1"/>
    <property type="molecule type" value="Genomic_DNA"/>
</dbReference>
<dbReference type="InterPro" id="IPR031621">
    <property type="entry name" value="HisKA_7TM"/>
</dbReference>
<keyword evidence="5" id="KW-0808">Transferase</keyword>
<keyword evidence="11" id="KW-1185">Reference proteome</keyword>
<evidence type="ECO:0000256" key="5">
    <source>
        <dbReference type="ARBA" id="ARBA00022679"/>
    </source>
</evidence>
<comment type="subcellular location">
    <subcellularLocation>
        <location evidence="2">Cell membrane</location>
        <topology evidence="2">Multi-pass membrane protein</topology>
    </subcellularLocation>
</comment>
<dbReference type="InterPro" id="IPR050351">
    <property type="entry name" value="BphY/WalK/GraS-like"/>
</dbReference>
<dbReference type="InterPro" id="IPR004358">
    <property type="entry name" value="Sig_transdc_His_kin-like_C"/>
</dbReference>
<dbReference type="PANTHER" id="PTHR45453">
    <property type="entry name" value="PHOSPHATE REGULON SENSOR PROTEIN PHOR"/>
    <property type="match status" value="1"/>
</dbReference>
<dbReference type="CDD" id="cd00130">
    <property type="entry name" value="PAS"/>
    <property type="match status" value="1"/>
</dbReference>
<evidence type="ECO:0000256" key="7">
    <source>
        <dbReference type="ARBA" id="ARBA00022777"/>
    </source>
</evidence>
<dbReference type="GO" id="GO:0005886">
    <property type="term" value="C:plasma membrane"/>
    <property type="evidence" value="ECO:0007669"/>
    <property type="project" value="UniProtKB-SubCell"/>
</dbReference>
<dbReference type="InterPro" id="IPR000014">
    <property type="entry name" value="PAS"/>
</dbReference>
<dbReference type="CDD" id="cd00075">
    <property type="entry name" value="HATPase"/>
    <property type="match status" value="1"/>
</dbReference>
<dbReference type="PROSITE" id="PS50109">
    <property type="entry name" value="HIS_KIN"/>
    <property type="match status" value="1"/>
</dbReference>
<evidence type="ECO:0000313" key="10">
    <source>
        <dbReference type="EMBL" id="AUN99103.1"/>
    </source>
</evidence>
<dbReference type="InterPro" id="IPR035965">
    <property type="entry name" value="PAS-like_dom_sf"/>
</dbReference>
<dbReference type="KEGG" id="bsto:C0V70_13530"/>
<evidence type="ECO:0000256" key="2">
    <source>
        <dbReference type="ARBA" id="ARBA00004651"/>
    </source>
</evidence>
<dbReference type="GO" id="GO:0004721">
    <property type="term" value="F:phosphoprotein phosphatase activity"/>
    <property type="evidence" value="ECO:0007669"/>
    <property type="project" value="TreeGrafter"/>
</dbReference>
<dbReference type="AlphaFoldDB" id="A0A2K9NUB0"/>
<evidence type="ECO:0000256" key="1">
    <source>
        <dbReference type="ARBA" id="ARBA00000085"/>
    </source>
</evidence>
<name>A0A2K9NUB0_BACTC</name>
<gene>
    <name evidence="10" type="ORF">C0V70_13530</name>
</gene>
<dbReference type="GO" id="GO:0000155">
    <property type="term" value="F:phosphorelay sensor kinase activity"/>
    <property type="evidence" value="ECO:0007669"/>
    <property type="project" value="TreeGrafter"/>
</dbReference>
<dbReference type="EC" id="2.7.13.3" evidence="3"/>
<reference evidence="10 11" key="1">
    <citation type="submission" date="2018-01" db="EMBL/GenBank/DDBJ databases">
        <title>Complete genome sequence of Bacteriovorax stolpii DSM12778.</title>
        <authorList>
            <person name="Tang B."/>
            <person name="Chang J."/>
        </authorList>
    </citation>
    <scope>NUCLEOTIDE SEQUENCE [LARGE SCALE GENOMIC DNA]</scope>
    <source>
        <strain evidence="10 11">DSM 12778</strain>
    </source>
</reference>